<feature type="chain" id="PRO_5045487894" evidence="1">
    <location>
        <begin position="24"/>
        <end position="171"/>
    </location>
</feature>
<gene>
    <name evidence="3" type="ORF">L6773_18245</name>
</gene>
<name>A0ABS9KI38_9BACT</name>
<protein>
    <submittedName>
        <fullName evidence="3">DinB family protein</fullName>
    </submittedName>
</protein>
<accession>A0ABS9KI38</accession>
<dbReference type="EMBL" id="JAKLWS010000035">
    <property type="protein sequence ID" value="MCG2590523.1"/>
    <property type="molecule type" value="Genomic_DNA"/>
</dbReference>
<dbReference type="Proteomes" id="UP001165366">
    <property type="component" value="Unassembled WGS sequence"/>
</dbReference>
<dbReference type="Pfam" id="PF12867">
    <property type="entry name" value="DinB_2"/>
    <property type="match status" value="1"/>
</dbReference>
<feature type="signal peptide" evidence="1">
    <location>
        <begin position="1"/>
        <end position="23"/>
    </location>
</feature>
<dbReference type="SUPFAM" id="SSF109854">
    <property type="entry name" value="DinB/YfiT-like putative metalloenzymes"/>
    <property type="match status" value="1"/>
</dbReference>
<organism evidence="3 4">
    <name type="scientific">Rhodohalobacter sulfatireducens</name>
    <dbReference type="NCBI Taxonomy" id="2911366"/>
    <lineage>
        <taxon>Bacteria</taxon>
        <taxon>Pseudomonadati</taxon>
        <taxon>Balneolota</taxon>
        <taxon>Balneolia</taxon>
        <taxon>Balneolales</taxon>
        <taxon>Balneolaceae</taxon>
        <taxon>Rhodohalobacter</taxon>
    </lineage>
</organism>
<dbReference type="Gene3D" id="1.20.120.450">
    <property type="entry name" value="dinb family like domain"/>
    <property type="match status" value="1"/>
</dbReference>
<feature type="domain" description="DinB-like" evidence="2">
    <location>
        <begin position="40"/>
        <end position="155"/>
    </location>
</feature>
<evidence type="ECO:0000313" key="4">
    <source>
        <dbReference type="Proteomes" id="UP001165366"/>
    </source>
</evidence>
<proteinExistence type="predicted"/>
<dbReference type="InterPro" id="IPR024775">
    <property type="entry name" value="DinB-like"/>
</dbReference>
<reference evidence="3" key="1">
    <citation type="submission" date="2022-01" db="EMBL/GenBank/DDBJ databases">
        <authorList>
            <person name="Wang Y."/>
        </authorList>
    </citation>
    <scope>NUCLEOTIDE SEQUENCE</scope>
    <source>
        <strain evidence="3">WB101</strain>
    </source>
</reference>
<reference evidence="3" key="2">
    <citation type="submission" date="2024-05" db="EMBL/GenBank/DDBJ databases">
        <title>Rhodohalobacter halophilus gen. nov., sp. nov., a moderately halophilic member of the family Balneolaceae.</title>
        <authorList>
            <person name="Xia J."/>
        </authorList>
    </citation>
    <scope>NUCLEOTIDE SEQUENCE</scope>
    <source>
        <strain evidence="3">WB101</strain>
    </source>
</reference>
<evidence type="ECO:0000256" key="1">
    <source>
        <dbReference type="SAM" id="SignalP"/>
    </source>
</evidence>
<comment type="caution">
    <text evidence="3">The sequence shown here is derived from an EMBL/GenBank/DDBJ whole genome shotgun (WGS) entry which is preliminary data.</text>
</comment>
<evidence type="ECO:0000313" key="3">
    <source>
        <dbReference type="EMBL" id="MCG2590523.1"/>
    </source>
</evidence>
<dbReference type="InterPro" id="IPR034660">
    <property type="entry name" value="DinB/YfiT-like"/>
</dbReference>
<dbReference type="RefSeq" id="WP_237855948.1">
    <property type="nucleotide sequence ID" value="NZ_JAKLWS010000035.1"/>
</dbReference>
<evidence type="ECO:0000259" key="2">
    <source>
        <dbReference type="Pfam" id="PF12867"/>
    </source>
</evidence>
<keyword evidence="1" id="KW-0732">Signal</keyword>
<keyword evidence="4" id="KW-1185">Reference proteome</keyword>
<sequence length="171" mass="18982">MKNLSVLFISILLVLLLTVPMQAQDEMKALFDGQFNYASRVVQLAEAMPADTYDWSPDEDVRSVGEVFTHIAQANYMMLGSFGINAPVDVESIGSLTDKGEIVEALRESNEFVLDSVANLTDQQLTDSYELFGRSLNGEGILVFMLNHTSEHVGQSIAYARMNDVTPPWNE</sequence>